<organism evidence="1 2">
    <name type="scientific">Paraburkholderia solisilvae</name>
    <dbReference type="NCBI Taxonomy" id="624376"/>
    <lineage>
        <taxon>Bacteria</taxon>
        <taxon>Pseudomonadati</taxon>
        <taxon>Pseudomonadota</taxon>
        <taxon>Betaproteobacteria</taxon>
        <taxon>Burkholderiales</taxon>
        <taxon>Burkholderiaceae</taxon>
        <taxon>Paraburkholderia</taxon>
    </lineage>
</organism>
<reference evidence="1 2" key="1">
    <citation type="submission" date="2020-04" db="EMBL/GenBank/DDBJ databases">
        <authorList>
            <person name="De Canck E."/>
        </authorList>
    </citation>
    <scope>NUCLEOTIDE SEQUENCE [LARGE SCALE GENOMIC DNA]</scope>
    <source>
        <strain evidence="1 2">LMG 29739</strain>
    </source>
</reference>
<dbReference type="Proteomes" id="UP000494329">
    <property type="component" value="Unassembled WGS sequence"/>
</dbReference>
<dbReference type="SUPFAM" id="SSF48452">
    <property type="entry name" value="TPR-like"/>
    <property type="match status" value="1"/>
</dbReference>
<dbReference type="Gene3D" id="1.25.40.10">
    <property type="entry name" value="Tetratricopeptide repeat domain"/>
    <property type="match status" value="1"/>
</dbReference>
<dbReference type="RefSeq" id="WP_175113237.1">
    <property type="nucleotide sequence ID" value="NZ_CADIKF010000039.1"/>
</dbReference>
<protein>
    <submittedName>
        <fullName evidence="1">Uncharacterized protein</fullName>
    </submittedName>
</protein>
<dbReference type="AlphaFoldDB" id="A0A6J5EEN2"/>
<accession>A0A6J5EEN2</accession>
<proteinExistence type="predicted"/>
<sequence>MLSSGLPLAGDFLRTVWALLRDRGFGEAEVRARAWVEDGVSPQIHADLCASAGQFERAYHSASAANAEADAGDRFMRLALFADALGHHAAAAAAADEALAACAPERAIAWIAWMIEQCDAPAVVVPLLRAYGKRVPDDARALWWLAQLLPREAREGAGAQQEGAGVARREALLRAYALNPALHPELPLQVALALREMRDWDALAHMAREALSRNPADAEMAWQLSHAQWQSGDARAAEATMRAVDAAAPGNSAVAAAIGMYLAEQARYRDSETALRAALALDAANVEAAVDLAELELRRDDWTAAWPRYEVRLARGDRDARNIVKVIERHYRRWRGEPLLGKTLLVHSEQGNGDDIQMVRFLPRLAAQVRDDGGRVVLACRRALHPLFARFVDACIAIEDGLPAAAHYALPMMSVPFALGLQPEQVNGAAYLQADGELIAAWRERVRAAAAASGRAGERVLHAGLVWSGSPTHRRDAQRSMPLEALLPLRALQNVVFYPLTPGREVETESLAQLGFNICNLTAQYQRGFDDVAAHIEALDVLVTIDSAPLHLAGALGKPVLAMLDHVSHWCWGVAETQRWYDSLEVFRQPFAGAWAPVVERVAARLARGAGWAPLV</sequence>
<dbReference type="InterPro" id="IPR011990">
    <property type="entry name" value="TPR-like_helical_dom_sf"/>
</dbReference>
<name>A0A6J5EEN2_9BURK</name>
<gene>
    <name evidence="1" type="ORF">LMG29739_04429</name>
</gene>
<dbReference type="GO" id="GO:0016757">
    <property type="term" value="F:glycosyltransferase activity"/>
    <property type="evidence" value="ECO:0007669"/>
    <property type="project" value="InterPro"/>
</dbReference>
<dbReference type="Gene3D" id="3.40.50.2000">
    <property type="entry name" value="Glycogen Phosphorylase B"/>
    <property type="match status" value="1"/>
</dbReference>
<dbReference type="Pfam" id="PF01075">
    <property type="entry name" value="Glyco_transf_9"/>
    <property type="match status" value="1"/>
</dbReference>
<dbReference type="SUPFAM" id="SSF53756">
    <property type="entry name" value="UDP-Glycosyltransferase/glycogen phosphorylase"/>
    <property type="match status" value="1"/>
</dbReference>
<evidence type="ECO:0000313" key="2">
    <source>
        <dbReference type="Proteomes" id="UP000494329"/>
    </source>
</evidence>
<dbReference type="InterPro" id="IPR002201">
    <property type="entry name" value="Glyco_trans_9"/>
</dbReference>
<keyword evidence="2" id="KW-1185">Reference proteome</keyword>
<evidence type="ECO:0000313" key="1">
    <source>
        <dbReference type="EMBL" id="CAB3764763.1"/>
    </source>
</evidence>
<dbReference type="EMBL" id="CADIKF010000039">
    <property type="protein sequence ID" value="CAB3764763.1"/>
    <property type="molecule type" value="Genomic_DNA"/>
</dbReference>